<evidence type="ECO:0000313" key="3">
    <source>
        <dbReference type="Proteomes" id="UP000076842"/>
    </source>
</evidence>
<feature type="compositionally biased region" description="Low complexity" evidence="1">
    <location>
        <begin position="169"/>
        <end position="185"/>
    </location>
</feature>
<organism evidence="2 3">
    <name type="scientific">Calocera cornea HHB12733</name>
    <dbReference type="NCBI Taxonomy" id="1353952"/>
    <lineage>
        <taxon>Eukaryota</taxon>
        <taxon>Fungi</taxon>
        <taxon>Dikarya</taxon>
        <taxon>Basidiomycota</taxon>
        <taxon>Agaricomycotina</taxon>
        <taxon>Dacrymycetes</taxon>
        <taxon>Dacrymycetales</taxon>
        <taxon>Dacrymycetaceae</taxon>
        <taxon>Calocera</taxon>
    </lineage>
</organism>
<accession>A0A165EZ81</accession>
<sequence>MSASESLQALFFKPDAASIRDAIEGIATRHDDIKPYIHQLWETHVQPLARYTSAITHSGPYRSRSQRAGKAVFTHPSDLVVSTILTWELPICDSMSAIDVILSNAYPPQNNAQARIIATIGLKWHRLLFPDYGYGRVSFVPLFSNLATVDFVPAGITIPPTLSTTPYRSSPTPGSASSTTQLGIPQPTPLTQPPSPFIPAYITRAKSLHRQRRESYLENVLGSVSFNQYKRCVEAACNTHRCIDVIVPKGGTDICMCYL</sequence>
<gene>
    <name evidence="2" type="ORF">CALCODRAFT_509811</name>
</gene>
<protein>
    <submittedName>
        <fullName evidence="2">Uncharacterized protein</fullName>
    </submittedName>
</protein>
<reference evidence="2 3" key="1">
    <citation type="journal article" date="2016" name="Mol. Biol. Evol.">
        <title>Comparative Genomics of Early-Diverging Mushroom-Forming Fungi Provides Insights into the Origins of Lignocellulose Decay Capabilities.</title>
        <authorList>
            <person name="Nagy L.G."/>
            <person name="Riley R."/>
            <person name="Tritt A."/>
            <person name="Adam C."/>
            <person name="Daum C."/>
            <person name="Floudas D."/>
            <person name="Sun H."/>
            <person name="Yadav J.S."/>
            <person name="Pangilinan J."/>
            <person name="Larsson K.H."/>
            <person name="Matsuura K."/>
            <person name="Barry K."/>
            <person name="Labutti K."/>
            <person name="Kuo R."/>
            <person name="Ohm R.A."/>
            <person name="Bhattacharya S.S."/>
            <person name="Shirouzu T."/>
            <person name="Yoshinaga Y."/>
            <person name="Martin F.M."/>
            <person name="Grigoriev I.V."/>
            <person name="Hibbett D.S."/>
        </authorList>
    </citation>
    <scope>NUCLEOTIDE SEQUENCE [LARGE SCALE GENOMIC DNA]</scope>
    <source>
        <strain evidence="2 3">HHB12733</strain>
    </source>
</reference>
<evidence type="ECO:0000313" key="2">
    <source>
        <dbReference type="EMBL" id="KZT55853.1"/>
    </source>
</evidence>
<evidence type="ECO:0000256" key="1">
    <source>
        <dbReference type="SAM" id="MobiDB-lite"/>
    </source>
</evidence>
<dbReference type="EMBL" id="KV423987">
    <property type="protein sequence ID" value="KZT55853.1"/>
    <property type="molecule type" value="Genomic_DNA"/>
</dbReference>
<keyword evidence="3" id="KW-1185">Reference proteome</keyword>
<name>A0A165EZ81_9BASI</name>
<feature type="region of interest" description="Disordered" evidence="1">
    <location>
        <begin position="163"/>
        <end position="194"/>
    </location>
</feature>
<dbReference type="Proteomes" id="UP000076842">
    <property type="component" value="Unassembled WGS sequence"/>
</dbReference>
<dbReference type="InParanoid" id="A0A165EZ81"/>
<dbReference type="AlphaFoldDB" id="A0A165EZ81"/>
<proteinExistence type="predicted"/>